<dbReference type="InterPro" id="IPR018303">
    <property type="entry name" value="ATPase_P-typ_P_site"/>
</dbReference>
<evidence type="ECO:0000256" key="7">
    <source>
        <dbReference type="ARBA" id="ARBA00023136"/>
    </source>
</evidence>
<dbReference type="InterPro" id="IPR008250">
    <property type="entry name" value="ATPase_P-typ_transduc_dom_A_sf"/>
</dbReference>
<feature type="transmembrane region" description="Helical" evidence="8">
    <location>
        <begin position="72"/>
        <end position="92"/>
    </location>
</feature>
<reference evidence="10" key="1">
    <citation type="submission" date="2023-06" db="EMBL/GenBank/DDBJ databases">
        <authorList>
            <person name="Zeman M."/>
            <person name="Kubasova T."/>
            <person name="Jahodarova E."/>
            <person name="Nykrynova M."/>
            <person name="Rychlik I."/>
        </authorList>
    </citation>
    <scope>NUCLEOTIDE SEQUENCE</scope>
    <source>
        <strain evidence="10">176_SSukc20</strain>
    </source>
</reference>
<comment type="subcellular location">
    <subcellularLocation>
        <location evidence="1">Cell membrane</location>
        <topology evidence="1">Multi-pass membrane protein</topology>
    </subcellularLocation>
</comment>
<dbReference type="InterPro" id="IPR023298">
    <property type="entry name" value="ATPase_P-typ_TM_dom_sf"/>
</dbReference>
<evidence type="ECO:0000259" key="9">
    <source>
        <dbReference type="Pfam" id="PF00122"/>
    </source>
</evidence>
<dbReference type="InterPro" id="IPR044492">
    <property type="entry name" value="P_typ_ATPase_HD_dom"/>
</dbReference>
<dbReference type="SFLD" id="SFLDF00027">
    <property type="entry name" value="p-type_atpase"/>
    <property type="match status" value="1"/>
</dbReference>
<keyword evidence="4 8" id="KW-0479">Metal-binding</keyword>
<dbReference type="NCBIfam" id="TIGR01512">
    <property type="entry name" value="ATPase-IB2_Cd"/>
    <property type="match status" value="1"/>
</dbReference>
<dbReference type="Pfam" id="PF00122">
    <property type="entry name" value="E1-E2_ATPase"/>
    <property type="match status" value="1"/>
</dbReference>
<keyword evidence="8" id="KW-1003">Cell membrane</keyword>
<dbReference type="SUPFAM" id="SSF81665">
    <property type="entry name" value="Calcium ATPase, transmembrane domain M"/>
    <property type="match status" value="1"/>
</dbReference>
<dbReference type="PANTHER" id="PTHR48085">
    <property type="entry name" value="CADMIUM/ZINC-TRANSPORTING ATPASE HMA2-RELATED"/>
    <property type="match status" value="1"/>
</dbReference>
<dbReference type="InterPro" id="IPR023214">
    <property type="entry name" value="HAD_sf"/>
</dbReference>
<keyword evidence="5" id="KW-1278">Translocase</keyword>
<keyword evidence="3 8" id="KW-0812">Transmembrane</keyword>
<dbReference type="SUPFAM" id="SSF56784">
    <property type="entry name" value="HAD-like"/>
    <property type="match status" value="1"/>
</dbReference>
<dbReference type="NCBIfam" id="TIGR01525">
    <property type="entry name" value="ATPase-IB_hvy"/>
    <property type="match status" value="1"/>
</dbReference>
<dbReference type="InterPro" id="IPR036412">
    <property type="entry name" value="HAD-like_sf"/>
</dbReference>
<dbReference type="NCBIfam" id="TIGR01494">
    <property type="entry name" value="ATPase_P-type"/>
    <property type="match status" value="1"/>
</dbReference>
<dbReference type="Gene3D" id="3.40.50.1000">
    <property type="entry name" value="HAD superfamily/HAD-like"/>
    <property type="match status" value="1"/>
</dbReference>
<dbReference type="InterPro" id="IPR001757">
    <property type="entry name" value="P_typ_ATPase"/>
</dbReference>
<keyword evidence="6 8" id="KW-1133">Transmembrane helix</keyword>
<name>A0ABT7XC51_9ACTN</name>
<feature type="transmembrane region" description="Helical" evidence="8">
    <location>
        <begin position="104"/>
        <end position="121"/>
    </location>
</feature>
<dbReference type="SFLD" id="SFLDG00002">
    <property type="entry name" value="C1.7:_P-type_atpase_like"/>
    <property type="match status" value="1"/>
</dbReference>
<organism evidence="10 11">
    <name type="scientific">Collinsella ihumii</name>
    <dbReference type="NCBI Taxonomy" id="1720204"/>
    <lineage>
        <taxon>Bacteria</taxon>
        <taxon>Bacillati</taxon>
        <taxon>Actinomycetota</taxon>
        <taxon>Coriobacteriia</taxon>
        <taxon>Coriobacteriales</taxon>
        <taxon>Coriobacteriaceae</taxon>
        <taxon>Collinsella</taxon>
    </lineage>
</organism>
<keyword evidence="7 8" id="KW-0472">Membrane</keyword>
<comment type="caution">
    <text evidence="10">The sequence shown here is derived from an EMBL/GenBank/DDBJ whole genome shotgun (WGS) entry which is preliminary data.</text>
</comment>
<dbReference type="PANTHER" id="PTHR48085:SF5">
    <property type="entry name" value="CADMIUM_ZINC-TRANSPORTING ATPASE HMA4-RELATED"/>
    <property type="match status" value="1"/>
</dbReference>
<dbReference type="RefSeq" id="WP_289835167.1">
    <property type="nucleotide sequence ID" value="NZ_JAUEIQ010000001.1"/>
</dbReference>
<evidence type="ECO:0000256" key="5">
    <source>
        <dbReference type="ARBA" id="ARBA00022967"/>
    </source>
</evidence>
<evidence type="ECO:0000313" key="10">
    <source>
        <dbReference type="EMBL" id="MDN0062993.1"/>
    </source>
</evidence>
<dbReference type="Gene3D" id="2.70.150.10">
    <property type="entry name" value="Calcium-transporting ATPase, cytoplasmic transduction domain A"/>
    <property type="match status" value="1"/>
</dbReference>
<keyword evidence="8" id="KW-0547">Nucleotide-binding</keyword>
<dbReference type="SFLD" id="SFLDS00003">
    <property type="entry name" value="Haloacid_Dehalogenase"/>
    <property type="match status" value="1"/>
</dbReference>
<feature type="transmembrane region" description="Helical" evidence="8">
    <location>
        <begin position="610"/>
        <end position="628"/>
    </location>
</feature>
<dbReference type="Gene3D" id="3.40.1110.10">
    <property type="entry name" value="Calcium-transporting ATPase, cytoplasmic domain N"/>
    <property type="match status" value="1"/>
</dbReference>
<keyword evidence="8" id="KW-0067">ATP-binding</keyword>
<feature type="transmembrane region" description="Helical" evidence="8">
    <location>
        <begin position="41"/>
        <end position="60"/>
    </location>
</feature>
<dbReference type="InterPro" id="IPR027256">
    <property type="entry name" value="P-typ_ATPase_IB"/>
</dbReference>
<feature type="transmembrane region" description="Helical" evidence="8">
    <location>
        <begin position="12"/>
        <end position="35"/>
    </location>
</feature>
<dbReference type="InterPro" id="IPR051014">
    <property type="entry name" value="Cation_Transport_ATPase_IB"/>
</dbReference>
<dbReference type="EMBL" id="JAUEIQ010000001">
    <property type="protein sequence ID" value="MDN0062993.1"/>
    <property type="molecule type" value="Genomic_DNA"/>
</dbReference>
<dbReference type="CDD" id="cd07548">
    <property type="entry name" value="P-type_ATPase-Cd_Zn_Co_like"/>
    <property type="match status" value="1"/>
</dbReference>
<sequence>MNKKQKRWRNRIVLALVIFIVVYAVEELGVLGAIFGAPGDLYASFALFLIPYLIAGYDVLQKAWRNIRHGQAFDESFLMTVATIGAFAMVFFPEAEPHMAEGAAVMLFYQVGELFQSYAVGQSRKSISDMMDIAPDYANIEQDGQLVEVDPDEVQVGDIIVVKPGERVPIDGVITEGVSQLDTAALTGESIPRHVEPGADVISGCINMTGMLHIRTTKPFGESTVSRILELVENASEKKARTENFITRFARWYTPIVTGAAVLLAVIPPLLGMGAWSDWILRGLTFLVVSCPCALVISVPLSFFGGIGGASKLGILVKGSNYLELLSKVDTVVFDKTGTLTNGTFNVVAIHPEAGVDPDYVLSNAAYAEAFSDHPIAVSVRQAYSGEIDQARIRDVKEESGHGVSAHVDEHVVMVGNDKLMAEHGARWHECDLTGTILHVTVDGRYIGHIVIADVVKDDAEQTIRDLHAAGVTKCVMLTGDRRDVAEAVGGKLGLDEVHAQLLPADKVSAVERLLGFERGDAKLAFVGDGINDAPVLTRADVGIAMGAMGSDAAIEAADVVLMDDKPSKIARAIRIARKTMRIVWQNIVFALAVKIAILLLAAIGVANMWLAVFGDVGVAIIAILNAMRAMRVKGV</sequence>
<feature type="domain" description="P-type ATPase A" evidence="9">
    <location>
        <begin position="134"/>
        <end position="233"/>
    </location>
</feature>
<dbReference type="InterPro" id="IPR023299">
    <property type="entry name" value="ATPase_P-typ_cyto_dom_N"/>
</dbReference>
<evidence type="ECO:0000256" key="4">
    <source>
        <dbReference type="ARBA" id="ARBA00022723"/>
    </source>
</evidence>
<evidence type="ECO:0000256" key="3">
    <source>
        <dbReference type="ARBA" id="ARBA00022692"/>
    </source>
</evidence>
<evidence type="ECO:0000256" key="8">
    <source>
        <dbReference type="RuleBase" id="RU362081"/>
    </source>
</evidence>
<protein>
    <submittedName>
        <fullName evidence="10">Heavy metal translocating P-type ATPase</fullName>
    </submittedName>
</protein>
<dbReference type="Pfam" id="PF00702">
    <property type="entry name" value="Hydrolase"/>
    <property type="match status" value="1"/>
</dbReference>
<feature type="transmembrane region" description="Helical" evidence="8">
    <location>
        <begin position="249"/>
        <end position="267"/>
    </location>
</feature>
<dbReference type="Proteomes" id="UP001168435">
    <property type="component" value="Unassembled WGS sequence"/>
</dbReference>
<keyword evidence="11" id="KW-1185">Reference proteome</keyword>
<proteinExistence type="inferred from homology"/>
<gene>
    <name evidence="10" type="ORF">QVN30_01535</name>
</gene>
<evidence type="ECO:0000256" key="1">
    <source>
        <dbReference type="ARBA" id="ARBA00004651"/>
    </source>
</evidence>
<dbReference type="PRINTS" id="PR00119">
    <property type="entry name" value="CATATPASE"/>
</dbReference>
<evidence type="ECO:0000313" key="11">
    <source>
        <dbReference type="Proteomes" id="UP001168435"/>
    </source>
</evidence>
<evidence type="ECO:0000256" key="6">
    <source>
        <dbReference type="ARBA" id="ARBA00022989"/>
    </source>
</evidence>
<accession>A0ABT7XC51</accession>
<dbReference type="SUPFAM" id="SSF81653">
    <property type="entry name" value="Calcium ATPase, transduction domain A"/>
    <property type="match status" value="1"/>
</dbReference>
<evidence type="ECO:0000256" key="2">
    <source>
        <dbReference type="ARBA" id="ARBA00006024"/>
    </source>
</evidence>
<feature type="transmembrane region" description="Helical" evidence="8">
    <location>
        <begin position="279"/>
        <end position="304"/>
    </location>
</feature>
<dbReference type="PROSITE" id="PS00154">
    <property type="entry name" value="ATPASE_E1_E2"/>
    <property type="match status" value="1"/>
</dbReference>
<reference evidence="10" key="2">
    <citation type="submission" date="2024-05" db="EMBL/GenBank/DDBJ databases">
        <title>Identification and characterization of horizontal gene transfer across gut microbiota members of farm animals based on homology search.</title>
        <authorList>
            <person name="Schwarzerova J."/>
            <person name="Nykrynova M."/>
            <person name="Jureckova K."/>
            <person name="Cejkova D."/>
            <person name="Rychlik I."/>
        </authorList>
    </citation>
    <scope>NUCLEOTIDE SEQUENCE</scope>
    <source>
        <strain evidence="10">176_SSukc20</strain>
    </source>
</reference>
<dbReference type="InterPro" id="IPR059000">
    <property type="entry name" value="ATPase_P-type_domA"/>
</dbReference>
<feature type="transmembrane region" description="Helical" evidence="8">
    <location>
        <begin position="584"/>
        <end position="604"/>
    </location>
</feature>
<comment type="similarity">
    <text evidence="2 8">Belongs to the cation transport ATPase (P-type) (TC 3.A.3) family. Type IB subfamily.</text>
</comment>